<evidence type="ECO:0000313" key="7">
    <source>
        <dbReference type="EMBL" id="MCK7615647.1"/>
    </source>
</evidence>
<accession>A0ABT0H1T0</accession>
<evidence type="ECO:0000259" key="6">
    <source>
        <dbReference type="Pfam" id="PF02803"/>
    </source>
</evidence>
<dbReference type="RefSeq" id="WP_248159405.1">
    <property type="nucleotide sequence ID" value="NZ_JALNMJ010000028.1"/>
</dbReference>
<evidence type="ECO:0000256" key="3">
    <source>
        <dbReference type="ARBA" id="ARBA00023315"/>
    </source>
</evidence>
<evidence type="ECO:0000256" key="2">
    <source>
        <dbReference type="ARBA" id="ARBA00022679"/>
    </source>
</evidence>
<dbReference type="PANTHER" id="PTHR18919:SF107">
    <property type="entry name" value="ACETYL-COA ACETYLTRANSFERASE, CYTOSOLIC"/>
    <property type="match status" value="1"/>
</dbReference>
<gene>
    <name evidence="7" type="ORF">M0H32_26045</name>
</gene>
<feature type="domain" description="Thiolase C-terminal" evidence="6">
    <location>
        <begin position="260"/>
        <end position="384"/>
    </location>
</feature>
<keyword evidence="8" id="KW-1185">Reference proteome</keyword>
<dbReference type="Pfam" id="PF00108">
    <property type="entry name" value="Thiolase_N"/>
    <property type="match status" value="1"/>
</dbReference>
<dbReference type="PIRSF" id="PIRSF000429">
    <property type="entry name" value="Ac-CoA_Ac_transf"/>
    <property type="match status" value="1"/>
</dbReference>
<dbReference type="SUPFAM" id="SSF53901">
    <property type="entry name" value="Thiolase-like"/>
    <property type="match status" value="1"/>
</dbReference>
<dbReference type="InterPro" id="IPR020617">
    <property type="entry name" value="Thiolase_C"/>
</dbReference>
<name>A0ABT0H1T0_9HYPH</name>
<organism evidence="7 8">
    <name type="scientific">Roseibium sediminicola</name>
    <dbReference type="NCBI Taxonomy" id="2933272"/>
    <lineage>
        <taxon>Bacteria</taxon>
        <taxon>Pseudomonadati</taxon>
        <taxon>Pseudomonadota</taxon>
        <taxon>Alphaproteobacteria</taxon>
        <taxon>Hyphomicrobiales</taxon>
        <taxon>Stappiaceae</taxon>
        <taxon>Roseibium</taxon>
    </lineage>
</organism>
<comment type="caution">
    <text evidence="7">The sequence shown here is derived from an EMBL/GenBank/DDBJ whole genome shotgun (WGS) entry which is preliminary data.</text>
</comment>
<dbReference type="InterPro" id="IPR002155">
    <property type="entry name" value="Thiolase"/>
</dbReference>
<dbReference type="Pfam" id="PF02803">
    <property type="entry name" value="Thiolase_C"/>
    <property type="match status" value="1"/>
</dbReference>
<feature type="domain" description="Thiolase N-terminal" evidence="5">
    <location>
        <begin position="8"/>
        <end position="186"/>
    </location>
</feature>
<reference evidence="7" key="1">
    <citation type="submission" date="2022-04" db="EMBL/GenBank/DDBJ databases">
        <title>Roseibium sp. CAU 1639 isolated from mud.</title>
        <authorList>
            <person name="Kim W."/>
        </authorList>
    </citation>
    <scope>NUCLEOTIDE SEQUENCE</scope>
    <source>
        <strain evidence="7">CAU 1639</strain>
    </source>
</reference>
<keyword evidence="2 4" id="KW-0808">Transferase</keyword>
<dbReference type="InterPro" id="IPR020616">
    <property type="entry name" value="Thiolase_N"/>
</dbReference>
<dbReference type="PROSITE" id="PS00737">
    <property type="entry name" value="THIOLASE_2"/>
    <property type="match status" value="1"/>
</dbReference>
<keyword evidence="3 4" id="KW-0012">Acyltransferase</keyword>
<protein>
    <submittedName>
        <fullName evidence="7">Thiolase family protein</fullName>
    </submittedName>
</protein>
<evidence type="ECO:0000259" key="5">
    <source>
        <dbReference type="Pfam" id="PF00108"/>
    </source>
</evidence>
<proteinExistence type="inferred from homology"/>
<dbReference type="PANTHER" id="PTHR18919">
    <property type="entry name" value="ACETYL-COA C-ACYLTRANSFERASE"/>
    <property type="match status" value="1"/>
</dbReference>
<evidence type="ECO:0000256" key="1">
    <source>
        <dbReference type="ARBA" id="ARBA00010982"/>
    </source>
</evidence>
<comment type="similarity">
    <text evidence="1 4">Belongs to the thiolase-like superfamily. Thiolase family.</text>
</comment>
<dbReference type="Proteomes" id="UP001431221">
    <property type="component" value="Unassembled WGS sequence"/>
</dbReference>
<evidence type="ECO:0000256" key="4">
    <source>
        <dbReference type="RuleBase" id="RU003557"/>
    </source>
</evidence>
<sequence>MSAKRRAAIVAARRTAVCPRGGALSSLQADELAAPVLAQLLADAGVKPGEVDHVLLGNALYGGGNPARLATLRAGLPSSVPALTIDSQCCSGLDAILLGARLIESGAADCVIAGGAESFSRAPVRMKRPVSPKDDPVAYNRPPFAPPPFTDPDLAEAAARLAADRMILRRDQAAFAVASHEKAMAARPFLAERLVRNGDCWPDQDGFTRRLPLKTALRAPLLQGDGDTGLSAATIACEADGAALVLLRPADILGETSAPIITIRAGVSLGGDPADPALVPIAAARKVLNQAGIAAADLAAIEVMEAYAVQAMVTMADLGLDPGRINNLGGALARGHPIGESGAILAVNLFERLIVQETPAEGSERHGLALIAAAGGLGTAMLFECRSEKVDNF</sequence>
<dbReference type="Gene3D" id="3.40.47.10">
    <property type="match status" value="2"/>
</dbReference>
<dbReference type="InterPro" id="IPR020613">
    <property type="entry name" value="Thiolase_CS"/>
</dbReference>
<dbReference type="EMBL" id="JALNMJ010000028">
    <property type="protein sequence ID" value="MCK7615647.1"/>
    <property type="molecule type" value="Genomic_DNA"/>
</dbReference>
<evidence type="ECO:0000313" key="8">
    <source>
        <dbReference type="Proteomes" id="UP001431221"/>
    </source>
</evidence>
<dbReference type="InterPro" id="IPR016039">
    <property type="entry name" value="Thiolase-like"/>
</dbReference>
<dbReference type="CDD" id="cd00751">
    <property type="entry name" value="thiolase"/>
    <property type="match status" value="1"/>
</dbReference>
<dbReference type="NCBIfam" id="TIGR01930">
    <property type="entry name" value="AcCoA-C-Actrans"/>
    <property type="match status" value="1"/>
</dbReference>